<name>A0A3M7Q7Y6_BRAPC</name>
<reference evidence="1 2" key="1">
    <citation type="journal article" date="2018" name="Sci. Rep.">
        <title>Genomic signatures of local adaptation to the degree of environmental predictability in rotifers.</title>
        <authorList>
            <person name="Franch-Gras L."/>
            <person name="Hahn C."/>
            <person name="Garcia-Roger E.M."/>
            <person name="Carmona M.J."/>
            <person name="Serra M."/>
            <person name="Gomez A."/>
        </authorList>
    </citation>
    <scope>NUCLEOTIDE SEQUENCE [LARGE SCALE GENOMIC DNA]</scope>
    <source>
        <strain evidence="1">HYR1</strain>
    </source>
</reference>
<evidence type="ECO:0000313" key="1">
    <source>
        <dbReference type="EMBL" id="RNA07453.1"/>
    </source>
</evidence>
<keyword evidence="2" id="KW-1185">Reference proteome</keyword>
<dbReference type="Proteomes" id="UP000276133">
    <property type="component" value="Unassembled WGS sequence"/>
</dbReference>
<sequence length="86" mass="10155">MINLKISYFFSFCKISNENKHYFPFCIKIRAWIVNIQDESLNQNVWKSWIAPAMPVPIPIPAPMLFNPCLSVLEPFEEKFVVKYTQ</sequence>
<proteinExistence type="predicted"/>
<protein>
    <submittedName>
        <fullName evidence="1">Uncharacterized protein</fullName>
    </submittedName>
</protein>
<gene>
    <name evidence="1" type="ORF">BpHYR1_017611</name>
</gene>
<dbReference type="AlphaFoldDB" id="A0A3M7Q7Y6"/>
<comment type="caution">
    <text evidence="1">The sequence shown here is derived from an EMBL/GenBank/DDBJ whole genome shotgun (WGS) entry which is preliminary data.</text>
</comment>
<evidence type="ECO:0000313" key="2">
    <source>
        <dbReference type="Proteomes" id="UP000276133"/>
    </source>
</evidence>
<accession>A0A3M7Q7Y6</accession>
<organism evidence="1 2">
    <name type="scientific">Brachionus plicatilis</name>
    <name type="common">Marine rotifer</name>
    <name type="synonym">Brachionus muelleri</name>
    <dbReference type="NCBI Taxonomy" id="10195"/>
    <lineage>
        <taxon>Eukaryota</taxon>
        <taxon>Metazoa</taxon>
        <taxon>Spiralia</taxon>
        <taxon>Gnathifera</taxon>
        <taxon>Rotifera</taxon>
        <taxon>Eurotatoria</taxon>
        <taxon>Monogononta</taxon>
        <taxon>Pseudotrocha</taxon>
        <taxon>Ploima</taxon>
        <taxon>Brachionidae</taxon>
        <taxon>Brachionus</taxon>
    </lineage>
</organism>
<dbReference type="EMBL" id="REGN01007035">
    <property type="protein sequence ID" value="RNA07453.1"/>
    <property type="molecule type" value="Genomic_DNA"/>
</dbReference>